<sequence>MTLSLGERTKSSCLIHWEFLVLKDLDFALEERIIKSSCLVPWVLKVMVGHKSTPLAFSPNQFGKFIYQTQKNDLCALK</sequence>
<proteinExistence type="predicted"/>
<evidence type="ECO:0000313" key="1">
    <source>
        <dbReference type="EMBL" id="MBX70858.1"/>
    </source>
</evidence>
<name>A0A2P2QV85_RHIMU</name>
<dbReference type="AlphaFoldDB" id="A0A2P2QV85"/>
<organism evidence="1">
    <name type="scientific">Rhizophora mucronata</name>
    <name type="common">Asiatic mangrove</name>
    <dbReference type="NCBI Taxonomy" id="61149"/>
    <lineage>
        <taxon>Eukaryota</taxon>
        <taxon>Viridiplantae</taxon>
        <taxon>Streptophyta</taxon>
        <taxon>Embryophyta</taxon>
        <taxon>Tracheophyta</taxon>
        <taxon>Spermatophyta</taxon>
        <taxon>Magnoliopsida</taxon>
        <taxon>eudicotyledons</taxon>
        <taxon>Gunneridae</taxon>
        <taxon>Pentapetalae</taxon>
        <taxon>rosids</taxon>
        <taxon>fabids</taxon>
        <taxon>Malpighiales</taxon>
        <taxon>Rhizophoraceae</taxon>
        <taxon>Rhizophora</taxon>
    </lineage>
</organism>
<accession>A0A2P2QV85</accession>
<protein>
    <submittedName>
        <fullName evidence="1">Uncharacterized protein</fullName>
    </submittedName>
</protein>
<reference evidence="1" key="1">
    <citation type="submission" date="2018-02" db="EMBL/GenBank/DDBJ databases">
        <title>Rhizophora mucronata_Transcriptome.</title>
        <authorList>
            <person name="Meera S.P."/>
            <person name="Sreeshan A."/>
            <person name="Augustine A."/>
        </authorList>
    </citation>
    <scope>NUCLEOTIDE SEQUENCE</scope>
    <source>
        <tissue evidence="1">Leaf</tissue>
    </source>
</reference>
<dbReference type="EMBL" id="GGEC01090374">
    <property type="protein sequence ID" value="MBX70858.1"/>
    <property type="molecule type" value="Transcribed_RNA"/>
</dbReference>